<dbReference type="EMBL" id="UINC01210067">
    <property type="protein sequence ID" value="SVE33363.1"/>
    <property type="molecule type" value="Genomic_DNA"/>
</dbReference>
<dbReference type="AlphaFoldDB" id="A0A383CMV4"/>
<reference evidence="1" key="1">
    <citation type="submission" date="2018-05" db="EMBL/GenBank/DDBJ databases">
        <authorList>
            <person name="Lanie J.A."/>
            <person name="Ng W.-L."/>
            <person name="Kazmierczak K.M."/>
            <person name="Andrzejewski T.M."/>
            <person name="Davidsen T.M."/>
            <person name="Wayne K.J."/>
            <person name="Tettelin H."/>
            <person name="Glass J.I."/>
            <person name="Rusch D."/>
            <person name="Podicherti R."/>
            <person name="Tsui H.-C.T."/>
            <person name="Winkler M.E."/>
        </authorList>
    </citation>
    <scope>NUCLEOTIDE SEQUENCE</scope>
</reference>
<evidence type="ECO:0000313" key="1">
    <source>
        <dbReference type="EMBL" id="SVE33363.1"/>
    </source>
</evidence>
<organism evidence="1">
    <name type="scientific">marine metagenome</name>
    <dbReference type="NCBI Taxonomy" id="408172"/>
    <lineage>
        <taxon>unclassified sequences</taxon>
        <taxon>metagenomes</taxon>
        <taxon>ecological metagenomes</taxon>
    </lineage>
</organism>
<protein>
    <recommendedName>
        <fullName evidence="2">Amidohydrolase-related domain-containing protein</fullName>
    </recommendedName>
</protein>
<name>A0A383CMV4_9ZZZZ</name>
<sequence length="208" mass="23979">MKMPRKNNWEYFGGGWRRSGPKTSRVVIDTHAHIFPRLGKSKGWDQNIHTKLSQNHVRDFTTFWRKKDNSRIDGFLLDYPSDDIGQIPNLNFQITDHGRAEFVKDGIEYYMQIAPPGLSTMEVTPERMLGEMDIAGVDLCVLQSDHVYGELNEFYGEASQKYPNKFAPLAQIREWNGDHENELQELENAVYKQGSKGLYFSVEGFALN</sequence>
<evidence type="ECO:0008006" key="2">
    <source>
        <dbReference type="Google" id="ProtNLM"/>
    </source>
</evidence>
<accession>A0A383CMV4</accession>
<dbReference type="SUPFAM" id="SSF51556">
    <property type="entry name" value="Metallo-dependent hydrolases"/>
    <property type="match status" value="1"/>
</dbReference>
<dbReference type="InterPro" id="IPR032466">
    <property type="entry name" value="Metal_Hydrolase"/>
</dbReference>
<dbReference type="Gene3D" id="3.20.20.140">
    <property type="entry name" value="Metal-dependent hydrolases"/>
    <property type="match status" value="1"/>
</dbReference>
<feature type="non-terminal residue" evidence="1">
    <location>
        <position position="208"/>
    </location>
</feature>
<gene>
    <name evidence="1" type="ORF">METZ01_LOCUS486217</name>
</gene>
<proteinExistence type="predicted"/>